<reference evidence="2" key="1">
    <citation type="submission" date="2020-07" db="EMBL/GenBank/DDBJ databases">
        <authorList>
            <person name="Ferguson B K."/>
        </authorList>
    </citation>
    <scope>NUCLEOTIDE SEQUENCE</scope>
    <source>
        <strain evidence="2">L06</strain>
    </source>
</reference>
<evidence type="ECO:0000256" key="1">
    <source>
        <dbReference type="SAM" id="MobiDB-lite"/>
    </source>
</evidence>
<evidence type="ECO:0000313" key="2">
    <source>
        <dbReference type="EMBL" id="CAD1564589.1"/>
    </source>
</evidence>
<feature type="compositionally biased region" description="Low complexity" evidence="1">
    <location>
        <begin position="19"/>
        <end position="28"/>
    </location>
</feature>
<feature type="region of interest" description="Disordered" evidence="1">
    <location>
        <begin position="1"/>
        <end position="71"/>
    </location>
</feature>
<sequence>MSSSSSSLVGSPPPPPPSSSSAACHSEPPANPPPPPPPPPPPIPNPLNNGLYPPDSHHGTSMLSCLLPNLPTLTPLTSSHDVFRHSEILRANIAYHDSRQHARHYQRTDVT</sequence>
<feature type="compositionally biased region" description="Low complexity" evidence="1">
    <location>
        <begin position="1"/>
        <end position="10"/>
    </location>
</feature>
<dbReference type="EMBL" id="CADCXW020000158">
    <property type="protein sequence ID" value="CAD1564589.1"/>
    <property type="molecule type" value="Genomic_DNA"/>
</dbReference>
<proteinExistence type="predicted"/>
<feature type="compositionally biased region" description="Pro residues" evidence="1">
    <location>
        <begin position="29"/>
        <end position="45"/>
    </location>
</feature>
<gene>
    <name evidence="2" type="ORF">BBRV_LOCUS81943</name>
</gene>
<organism evidence="2">
    <name type="scientific">Bracon brevicornis</name>
    <dbReference type="NCBI Taxonomy" id="1563983"/>
    <lineage>
        <taxon>Eukaryota</taxon>
        <taxon>Metazoa</taxon>
        <taxon>Ecdysozoa</taxon>
        <taxon>Arthropoda</taxon>
        <taxon>Hexapoda</taxon>
        <taxon>Insecta</taxon>
        <taxon>Pterygota</taxon>
        <taxon>Neoptera</taxon>
        <taxon>Endopterygota</taxon>
        <taxon>Hymenoptera</taxon>
        <taxon>Apocrita</taxon>
        <taxon>Ichneumonoidea</taxon>
        <taxon>Braconidae</taxon>
        <taxon>Braconinae</taxon>
        <taxon>Bracon</taxon>
    </lineage>
</organism>
<accession>A0A6V7KLT6</accession>
<protein>
    <submittedName>
        <fullName evidence="2">Uncharacterized protein</fullName>
    </submittedName>
</protein>
<dbReference type="AlphaFoldDB" id="A0A6V7KLT6"/>
<name>A0A6V7KLT6_9HYME</name>